<proteinExistence type="predicted"/>
<keyword evidence="2" id="KW-1185">Reference proteome</keyword>
<sequence>MTPAGRPDLDAVFEEIDRLRSGNRLDGLSLRELIEEGRR</sequence>
<dbReference type="STRING" id="314278.NB231_16573"/>
<accession>A4BMB5</accession>
<dbReference type="EMBL" id="AAOF01000001">
    <property type="protein sequence ID" value="EAR23453.1"/>
    <property type="molecule type" value="Genomic_DNA"/>
</dbReference>
<comment type="caution">
    <text evidence="1">The sequence shown here is derived from an EMBL/GenBank/DDBJ whole genome shotgun (WGS) entry which is preliminary data.</text>
</comment>
<gene>
    <name evidence="1" type="ORF">NB231_16573</name>
</gene>
<dbReference type="HOGENOM" id="CLU_3313470_0_0_6"/>
<name>A4BMB5_9GAMM</name>
<dbReference type="Proteomes" id="UP000003374">
    <property type="component" value="Unassembled WGS sequence"/>
</dbReference>
<evidence type="ECO:0000313" key="1">
    <source>
        <dbReference type="EMBL" id="EAR23453.1"/>
    </source>
</evidence>
<protein>
    <submittedName>
        <fullName evidence="1">Uncharacterized protein</fullName>
    </submittedName>
</protein>
<organism evidence="1 2">
    <name type="scientific">Nitrococcus mobilis Nb-231</name>
    <dbReference type="NCBI Taxonomy" id="314278"/>
    <lineage>
        <taxon>Bacteria</taxon>
        <taxon>Pseudomonadati</taxon>
        <taxon>Pseudomonadota</taxon>
        <taxon>Gammaproteobacteria</taxon>
        <taxon>Chromatiales</taxon>
        <taxon>Ectothiorhodospiraceae</taxon>
        <taxon>Nitrococcus</taxon>
    </lineage>
</organism>
<dbReference type="AlphaFoldDB" id="A4BMB5"/>
<reference evidence="1 2" key="1">
    <citation type="submission" date="2006-02" db="EMBL/GenBank/DDBJ databases">
        <authorList>
            <person name="Waterbury J."/>
            <person name="Ferriera S."/>
            <person name="Johnson J."/>
            <person name="Kravitz S."/>
            <person name="Halpern A."/>
            <person name="Remington K."/>
            <person name="Beeson K."/>
            <person name="Tran B."/>
            <person name="Rogers Y.-H."/>
            <person name="Friedman R."/>
            <person name="Venter J.C."/>
        </authorList>
    </citation>
    <scope>NUCLEOTIDE SEQUENCE [LARGE SCALE GENOMIC DNA]</scope>
    <source>
        <strain evidence="1 2">Nb-231</strain>
    </source>
</reference>
<evidence type="ECO:0000313" key="2">
    <source>
        <dbReference type="Proteomes" id="UP000003374"/>
    </source>
</evidence>